<dbReference type="InterPro" id="IPR009075">
    <property type="entry name" value="AcylCo_DH/oxidase_C"/>
</dbReference>
<dbReference type="InterPro" id="IPR036250">
    <property type="entry name" value="AcylCo_DH-like_C"/>
</dbReference>
<dbReference type="PANTHER" id="PTHR43884:SF19">
    <property type="entry name" value="ACYL-COA DEHYDROGENASE FADE4-RELATED"/>
    <property type="match status" value="1"/>
</dbReference>
<dbReference type="SUPFAM" id="SSF47203">
    <property type="entry name" value="Acyl-CoA dehydrogenase C-terminal domain-like"/>
    <property type="match status" value="1"/>
</dbReference>
<evidence type="ECO:0000259" key="6">
    <source>
        <dbReference type="Pfam" id="PF00441"/>
    </source>
</evidence>
<proteinExistence type="inferred from homology"/>
<reference evidence="7 8" key="1">
    <citation type="submission" date="2021-08" db="EMBL/GenBank/DDBJ databases">
        <title>Genomic Architecture of Streptomyces flavotricini NGL1 and Streptomyces erythrochromogenes HMS4 With Differential Plant Beneficial attributes and laccase production capabilities.</title>
        <authorList>
            <person name="Salwan R."/>
            <person name="Kaur R."/>
            <person name="Sharma V."/>
        </authorList>
    </citation>
    <scope>NUCLEOTIDE SEQUENCE [LARGE SCALE GENOMIC DNA]</scope>
    <source>
        <strain evidence="7 8">NGL1</strain>
    </source>
</reference>
<evidence type="ECO:0000256" key="3">
    <source>
        <dbReference type="ARBA" id="ARBA00022630"/>
    </source>
</evidence>
<dbReference type="InterPro" id="IPR037069">
    <property type="entry name" value="AcylCoA_DH/ox_N_sf"/>
</dbReference>
<dbReference type="CDD" id="cd00567">
    <property type="entry name" value="ACAD"/>
    <property type="match status" value="1"/>
</dbReference>
<dbReference type="Gene3D" id="2.40.110.10">
    <property type="entry name" value="Butyryl-CoA Dehydrogenase, subunit A, domain 2"/>
    <property type="match status" value="1"/>
</dbReference>
<comment type="caution">
    <text evidence="7">The sequence shown here is derived from an EMBL/GenBank/DDBJ whole genome shotgun (WGS) entry which is preliminary data.</text>
</comment>
<dbReference type="RefSeq" id="WP_229334481.1">
    <property type="nucleotide sequence ID" value="NZ_JAINUL010000001.1"/>
</dbReference>
<dbReference type="Pfam" id="PF00441">
    <property type="entry name" value="Acyl-CoA_dh_1"/>
    <property type="match status" value="1"/>
</dbReference>
<feature type="domain" description="Acyl-CoA dehydrogenase/oxidase C-terminal" evidence="6">
    <location>
        <begin position="251"/>
        <end position="394"/>
    </location>
</feature>
<dbReference type="PANTHER" id="PTHR43884">
    <property type="entry name" value="ACYL-COA DEHYDROGENASE"/>
    <property type="match status" value="1"/>
</dbReference>
<sequence>GRERRSGCAAARRGAEETEALRRAARLEALLGDPYDPANPHGLGALFAADERREPPAATERLLVGAGLGAEFVPAEFGGRLTRADLLVKVLRPVFRRDLALGFGSGITSLFATSAVWAAGSTAQRRATADVLLGGGRASIVHHELAHANAILRDEFAATPLAGGGFSLNGRKDVIINAARAQAYVVYARTDRARSPLSHSVLLLDPAELTAAGGLARLPRVPTAGMRGSLFSGLQFTDCEVPEGSLVGRVGEGVALALRTYQVNRCVISATAVAAAGTVLHSAVRAATTGRSRPVARRFHKPLAGVFADLLACDSMATVALRALSLLPDRTHVLAAAVKYVVPDLLRESLEELAAVLGSRGYQHGTPEYGALDKLSRDLPVAGLGHAGTAACQAVIVPQLRALAERAWFKEEEPPSELLRSGAGLPHLDYRLLGIADGGDFLAASLVGSAARLAEVRGVGGQLAVLADLAEAFVTELRALREQCRAIPQGAAALADPAWCVLSDRYALVLAAAAVLGTWEGQDGAEPFLASPAWAVLALTRIGGRLGIPVPELPDDCLGQVLEELVRRYRAGRSCDLDATELAQ</sequence>
<evidence type="ECO:0000256" key="5">
    <source>
        <dbReference type="SAM" id="Phobius"/>
    </source>
</evidence>
<keyword evidence="8" id="KW-1185">Reference proteome</keyword>
<dbReference type="EMBL" id="JAINUL010000001">
    <property type="protein sequence ID" value="MCC0093863.1"/>
    <property type="molecule type" value="Genomic_DNA"/>
</dbReference>
<dbReference type="Gene3D" id="1.10.540.10">
    <property type="entry name" value="Acyl-CoA dehydrogenase/oxidase, N-terminal domain"/>
    <property type="match status" value="1"/>
</dbReference>
<gene>
    <name evidence="7" type="ORF">K7B10_03480</name>
</gene>
<keyword evidence="3" id="KW-0285">Flavoprotein</keyword>
<dbReference type="Proteomes" id="UP001520654">
    <property type="component" value="Unassembled WGS sequence"/>
</dbReference>
<evidence type="ECO:0000313" key="7">
    <source>
        <dbReference type="EMBL" id="MCC0093863.1"/>
    </source>
</evidence>
<keyword evidence="4" id="KW-0274">FAD</keyword>
<feature type="transmembrane region" description="Helical" evidence="5">
    <location>
        <begin position="99"/>
        <end position="120"/>
    </location>
</feature>
<keyword evidence="5" id="KW-1133">Transmembrane helix</keyword>
<accession>A0ABS8DYW9</accession>
<evidence type="ECO:0000256" key="2">
    <source>
        <dbReference type="ARBA" id="ARBA00009347"/>
    </source>
</evidence>
<keyword evidence="5" id="KW-0812">Transmembrane</keyword>
<dbReference type="SUPFAM" id="SSF56645">
    <property type="entry name" value="Acyl-CoA dehydrogenase NM domain-like"/>
    <property type="match status" value="1"/>
</dbReference>
<evidence type="ECO:0000256" key="1">
    <source>
        <dbReference type="ARBA" id="ARBA00001974"/>
    </source>
</evidence>
<protein>
    <submittedName>
        <fullName evidence="7">Acyl-CoA dehydrogenase</fullName>
    </submittedName>
</protein>
<comment type="cofactor">
    <cofactor evidence="1">
        <name>FAD</name>
        <dbReference type="ChEBI" id="CHEBI:57692"/>
    </cofactor>
</comment>
<evidence type="ECO:0000256" key="4">
    <source>
        <dbReference type="ARBA" id="ARBA00022827"/>
    </source>
</evidence>
<organism evidence="7 8">
    <name type="scientific">Streptomyces flavotricini</name>
    <dbReference type="NCBI Taxonomy" id="66888"/>
    <lineage>
        <taxon>Bacteria</taxon>
        <taxon>Bacillati</taxon>
        <taxon>Actinomycetota</taxon>
        <taxon>Actinomycetes</taxon>
        <taxon>Kitasatosporales</taxon>
        <taxon>Streptomycetaceae</taxon>
        <taxon>Streptomyces</taxon>
    </lineage>
</organism>
<name>A0ABS8DYW9_9ACTN</name>
<dbReference type="InterPro" id="IPR009100">
    <property type="entry name" value="AcylCoA_DH/oxidase_NM_dom_sf"/>
</dbReference>
<evidence type="ECO:0000313" key="8">
    <source>
        <dbReference type="Proteomes" id="UP001520654"/>
    </source>
</evidence>
<dbReference type="Gene3D" id="1.20.140.10">
    <property type="entry name" value="Butyryl-CoA Dehydrogenase, subunit A, domain 3"/>
    <property type="match status" value="1"/>
</dbReference>
<keyword evidence="5" id="KW-0472">Membrane</keyword>
<feature type="non-terminal residue" evidence="7">
    <location>
        <position position="1"/>
    </location>
</feature>
<comment type="similarity">
    <text evidence="2">Belongs to the acyl-CoA dehydrogenase family.</text>
</comment>
<dbReference type="InterPro" id="IPR046373">
    <property type="entry name" value="Acyl-CoA_Oxase/DH_mid-dom_sf"/>
</dbReference>